<proteinExistence type="predicted"/>
<dbReference type="RefSeq" id="WP_000349237.1">
    <property type="nucleotide sequence ID" value="NZ_BAABRD010000001.1"/>
</dbReference>
<name>A0A8G2I191_STAAU</name>
<evidence type="ECO:0000259" key="1">
    <source>
        <dbReference type="Pfam" id="PF08878"/>
    </source>
</evidence>
<reference evidence="2 3" key="1">
    <citation type="submission" date="2018-06" db="EMBL/GenBank/DDBJ databases">
        <authorList>
            <consortium name="Pathogen Informatics"/>
            <person name="Doyle S."/>
        </authorList>
    </citation>
    <scope>NUCLEOTIDE SEQUENCE [LARGE SCALE GENOMIC DNA]</scope>
    <source>
        <strain evidence="2 3">NCTC7972</strain>
    </source>
</reference>
<gene>
    <name evidence="2" type="ORF">NCTC7972_01885</name>
</gene>
<evidence type="ECO:0000313" key="3">
    <source>
        <dbReference type="Proteomes" id="UP000254224"/>
    </source>
</evidence>
<protein>
    <submittedName>
        <fullName evidence="2">Domain of uncharacterized function (DUF1837)</fullName>
    </submittedName>
</protein>
<comment type="caution">
    <text evidence="2">The sequence shown here is derived from an EMBL/GenBank/DDBJ whole genome shotgun (WGS) entry which is preliminary data.</text>
</comment>
<dbReference type="Pfam" id="PF08878">
    <property type="entry name" value="HamA"/>
    <property type="match status" value="1"/>
</dbReference>
<dbReference type="InterPro" id="IPR014976">
    <property type="entry name" value="AbpA_HamA_C"/>
</dbReference>
<dbReference type="AlphaFoldDB" id="A0A8G2I191"/>
<evidence type="ECO:0000313" key="2">
    <source>
        <dbReference type="EMBL" id="SUK18342.1"/>
    </source>
</evidence>
<accession>A0A8G2I191</accession>
<sequence>MDGVTREIFDNINIFIIENLSDDLKREINKQIVYICYGNKINKTYKMYSVNSTIKELLERYPNDIDKQKGFIGELLVNVLVRIFLKNFSIVSPFFNKEERASAKKGFDIILRDSETCNMWIIESKAGTVSKRSDINKKIKERLRVAKNDLSRRLCESDNTQLWNNAINDVEICMNDSNEKDAFLEILHDSYENGTTSDKNIILAGTVFHKIDEKFNSDEILKYYINCKNEDIFNDIQIIAIQKSTFKKIIKYLESLE</sequence>
<organism evidence="2 3">
    <name type="scientific">Staphylococcus aureus</name>
    <dbReference type="NCBI Taxonomy" id="1280"/>
    <lineage>
        <taxon>Bacteria</taxon>
        <taxon>Bacillati</taxon>
        <taxon>Bacillota</taxon>
        <taxon>Bacilli</taxon>
        <taxon>Bacillales</taxon>
        <taxon>Staphylococcaceae</taxon>
        <taxon>Staphylococcus</taxon>
    </lineage>
</organism>
<feature type="domain" description="Anti-bacteriophage protein A/HamA C-terminal" evidence="1">
    <location>
        <begin position="12"/>
        <end position="251"/>
    </location>
</feature>
<dbReference type="EMBL" id="UHAI01000002">
    <property type="protein sequence ID" value="SUK18342.1"/>
    <property type="molecule type" value="Genomic_DNA"/>
</dbReference>
<dbReference type="Proteomes" id="UP000254224">
    <property type="component" value="Unassembled WGS sequence"/>
</dbReference>